<dbReference type="EMBL" id="CADILD010000002">
    <property type="protein sequence ID" value="CAB3862250.1"/>
    <property type="molecule type" value="Genomic_DNA"/>
</dbReference>
<evidence type="ECO:0000256" key="1">
    <source>
        <dbReference type="ARBA" id="ARBA00001561"/>
    </source>
</evidence>
<accession>A0A6S7CTY0</accession>
<organism evidence="6 7">
    <name type="scientific">Achromobacter piechaudii</name>
    <dbReference type="NCBI Taxonomy" id="72556"/>
    <lineage>
        <taxon>Bacteria</taxon>
        <taxon>Pseudomonadati</taxon>
        <taxon>Pseudomonadota</taxon>
        <taxon>Betaproteobacteria</taxon>
        <taxon>Burkholderiales</taxon>
        <taxon>Alcaligenaceae</taxon>
        <taxon>Achromobacter</taxon>
    </lineage>
</organism>
<proteinExistence type="predicted"/>
<dbReference type="GO" id="GO:0008745">
    <property type="term" value="F:N-acetylmuramoyl-L-alanine amidase activity"/>
    <property type="evidence" value="ECO:0007669"/>
    <property type="project" value="UniProtKB-EC"/>
</dbReference>
<reference evidence="6 7" key="1">
    <citation type="submission" date="2020-04" db="EMBL/GenBank/DDBJ databases">
        <authorList>
            <person name="De Canck E."/>
        </authorList>
    </citation>
    <scope>NUCLEOTIDE SEQUENCE [LARGE SCALE GENOMIC DNA]</scope>
    <source>
        <strain evidence="6 7">LMG 1861</strain>
    </source>
</reference>
<dbReference type="InterPro" id="IPR036505">
    <property type="entry name" value="Amidase/PGRP_sf"/>
</dbReference>
<dbReference type="PANTHER" id="PTHR30417">
    <property type="entry name" value="N-ACETYLMURAMOYL-L-ALANINE AMIDASE AMID"/>
    <property type="match status" value="1"/>
</dbReference>
<evidence type="ECO:0000256" key="4">
    <source>
        <dbReference type="ARBA" id="ARBA00023316"/>
    </source>
</evidence>
<dbReference type="AlphaFoldDB" id="A0A6S7CTY0"/>
<dbReference type="SUPFAM" id="SSF55846">
    <property type="entry name" value="N-acetylmuramoyl-L-alanine amidase-like"/>
    <property type="match status" value="1"/>
</dbReference>
<evidence type="ECO:0000259" key="5">
    <source>
        <dbReference type="SMART" id="SM00644"/>
    </source>
</evidence>
<dbReference type="GO" id="GO:0009253">
    <property type="term" value="P:peptidoglycan catabolic process"/>
    <property type="evidence" value="ECO:0007669"/>
    <property type="project" value="InterPro"/>
</dbReference>
<dbReference type="PANTHER" id="PTHR30417:SF1">
    <property type="entry name" value="N-ACETYLMURAMOYL-L-ALANINE AMIDASE AMID"/>
    <property type="match status" value="1"/>
</dbReference>
<dbReference type="GO" id="GO:0071555">
    <property type="term" value="P:cell wall organization"/>
    <property type="evidence" value="ECO:0007669"/>
    <property type="project" value="UniProtKB-KW"/>
</dbReference>
<dbReference type="RefSeq" id="WP_175128416.1">
    <property type="nucleotide sequence ID" value="NZ_CADILD010000002.1"/>
</dbReference>
<dbReference type="Gene3D" id="3.40.80.10">
    <property type="entry name" value="Peptidoglycan recognition protein-like"/>
    <property type="match status" value="1"/>
</dbReference>
<dbReference type="InterPro" id="IPR002502">
    <property type="entry name" value="Amidase_domain"/>
</dbReference>
<evidence type="ECO:0000313" key="7">
    <source>
        <dbReference type="Proteomes" id="UP000494105"/>
    </source>
</evidence>
<gene>
    <name evidence="6" type="ORF">LMG1861_02322</name>
</gene>
<sequence>MDDPKQYQFDLPQRNRPQDVVISDPWYPGVQAYWDRCTTKRSVDPIYGIRAVVIHATAGASSAGAVSVMKRREDPASFHWLVPDEDEAQHGHLVWACVPEALAAWHVRNLAKNEDVNGGAGRVNHWSLGIEIVNAQKEDAFSAWQIEATARVVRYCWAKYPNLRHIVSHAKLDPKRRSDPGKHFDWDRFKSLVLEGGDDEVPALVAQVAPLSRLRSPAAVRCCDGPLVAH</sequence>
<dbReference type="GO" id="GO:0009254">
    <property type="term" value="P:peptidoglycan turnover"/>
    <property type="evidence" value="ECO:0007669"/>
    <property type="project" value="TreeGrafter"/>
</dbReference>
<keyword evidence="4" id="KW-0961">Cell wall biogenesis/degradation</keyword>
<evidence type="ECO:0000256" key="3">
    <source>
        <dbReference type="ARBA" id="ARBA00022801"/>
    </source>
</evidence>
<dbReference type="CDD" id="cd06583">
    <property type="entry name" value="PGRP"/>
    <property type="match status" value="1"/>
</dbReference>
<comment type="catalytic activity">
    <reaction evidence="1">
        <text>Hydrolyzes the link between N-acetylmuramoyl residues and L-amino acid residues in certain cell-wall glycopeptides.</text>
        <dbReference type="EC" id="3.5.1.28"/>
    </reaction>
</comment>
<feature type="domain" description="N-acetylmuramoyl-L-alanine amidase" evidence="5">
    <location>
        <begin position="38"/>
        <end position="181"/>
    </location>
</feature>
<evidence type="ECO:0000256" key="2">
    <source>
        <dbReference type="ARBA" id="ARBA00011901"/>
    </source>
</evidence>
<dbReference type="InterPro" id="IPR051206">
    <property type="entry name" value="NAMLAA_amidase_2"/>
</dbReference>
<dbReference type="SMART" id="SM00644">
    <property type="entry name" value="Ami_2"/>
    <property type="match status" value="1"/>
</dbReference>
<name>A0A6S7CTY0_9BURK</name>
<dbReference type="Pfam" id="PF01510">
    <property type="entry name" value="Amidase_2"/>
    <property type="match status" value="1"/>
</dbReference>
<keyword evidence="3" id="KW-0378">Hydrolase</keyword>
<dbReference type="Proteomes" id="UP000494105">
    <property type="component" value="Unassembled WGS sequence"/>
</dbReference>
<evidence type="ECO:0000313" key="6">
    <source>
        <dbReference type="EMBL" id="CAB3862250.1"/>
    </source>
</evidence>
<protein>
    <recommendedName>
        <fullName evidence="2">N-acetylmuramoyl-L-alanine amidase</fullName>
        <ecNumber evidence="2">3.5.1.28</ecNumber>
    </recommendedName>
</protein>
<dbReference type="EC" id="3.5.1.28" evidence="2"/>